<evidence type="ECO:0000256" key="1">
    <source>
        <dbReference type="SAM" id="SignalP"/>
    </source>
</evidence>
<sequence>MLVPTAALAAAGLALAVPQWSSQLRGQLIPDFNQPFAQAQEWVEQRPTTGCSWTTSCGS</sequence>
<comment type="caution">
    <text evidence="2">The sequence shown here is derived from an EMBL/GenBank/DDBJ whole genome shotgun (WGS) entry which is preliminary data.</text>
</comment>
<evidence type="ECO:0000313" key="3">
    <source>
        <dbReference type="Proteomes" id="UP000245166"/>
    </source>
</evidence>
<feature type="signal peptide" evidence="1">
    <location>
        <begin position="1"/>
        <end position="16"/>
    </location>
</feature>
<name>A0A2U2A0B2_9MICO</name>
<reference evidence="2 3" key="1">
    <citation type="submission" date="2018-03" db="EMBL/GenBank/DDBJ databases">
        <title>Genome assembly of novel Miniimonas species PCH200.</title>
        <authorList>
            <person name="Thakur V."/>
            <person name="Kumar V."/>
            <person name="Singh D."/>
        </authorList>
    </citation>
    <scope>NUCLEOTIDE SEQUENCE [LARGE SCALE GENOMIC DNA]</scope>
    <source>
        <strain evidence="2 3">PCH200</strain>
    </source>
</reference>
<feature type="chain" id="PRO_5038581095" evidence="1">
    <location>
        <begin position="17"/>
        <end position="59"/>
    </location>
</feature>
<dbReference type="EMBL" id="PYHR01000001">
    <property type="protein sequence ID" value="PWD53042.1"/>
    <property type="molecule type" value="Genomic_DNA"/>
</dbReference>
<dbReference type="RefSeq" id="WP_109227736.1">
    <property type="nucleotide sequence ID" value="NZ_PYHR01000001.1"/>
</dbReference>
<keyword evidence="3" id="KW-1185">Reference proteome</keyword>
<organism evidence="2 3">
    <name type="scientific">Serinibacter arcticus</name>
    <dbReference type="NCBI Taxonomy" id="1655435"/>
    <lineage>
        <taxon>Bacteria</taxon>
        <taxon>Bacillati</taxon>
        <taxon>Actinomycetota</taxon>
        <taxon>Actinomycetes</taxon>
        <taxon>Micrococcales</taxon>
        <taxon>Beutenbergiaceae</taxon>
        <taxon>Serinibacter</taxon>
    </lineage>
</organism>
<gene>
    <name evidence="2" type="ORF">C8046_00035</name>
</gene>
<accession>A0A2U2A0B2</accession>
<keyword evidence="1" id="KW-0732">Signal</keyword>
<dbReference type="Proteomes" id="UP000245166">
    <property type="component" value="Unassembled WGS sequence"/>
</dbReference>
<evidence type="ECO:0000313" key="2">
    <source>
        <dbReference type="EMBL" id="PWD53042.1"/>
    </source>
</evidence>
<dbReference type="AlphaFoldDB" id="A0A2U2A0B2"/>
<protein>
    <submittedName>
        <fullName evidence="2">Uncharacterized protein</fullName>
    </submittedName>
</protein>
<proteinExistence type="predicted"/>